<evidence type="ECO:0000259" key="5">
    <source>
        <dbReference type="PROSITE" id="PS50931"/>
    </source>
</evidence>
<dbReference type="Pfam" id="PF00126">
    <property type="entry name" value="HTH_1"/>
    <property type="match status" value="1"/>
</dbReference>
<feature type="domain" description="HTH lysR-type" evidence="5">
    <location>
        <begin position="1"/>
        <end position="59"/>
    </location>
</feature>
<gene>
    <name evidence="6" type="ORF">BDD14_2792</name>
</gene>
<dbReference type="PANTHER" id="PTHR30126:SF39">
    <property type="entry name" value="HTH-TYPE TRANSCRIPTIONAL REGULATOR CYSL"/>
    <property type="match status" value="1"/>
</dbReference>
<dbReference type="GO" id="GO:0003700">
    <property type="term" value="F:DNA-binding transcription factor activity"/>
    <property type="evidence" value="ECO:0007669"/>
    <property type="project" value="InterPro"/>
</dbReference>
<dbReference type="AlphaFoldDB" id="A0A4Q7YW23"/>
<dbReference type="Gene3D" id="3.40.190.10">
    <property type="entry name" value="Periplasmic binding protein-like II"/>
    <property type="match status" value="2"/>
</dbReference>
<comment type="similarity">
    <text evidence="1">Belongs to the LysR transcriptional regulatory family.</text>
</comment>
<keyword evidence="7" id="KW-1185">Reference proteome</keyword>
<evidence type="ECO:0000256" key="1">
    <source>
        <dbReference type="ARBA" id="ARBA00009437"/>
    </source>
</evidence>
<dbReference type="SUPFAM" id="SSF53850">
    <property type="entry name" value="Periplasmic binding protein-like II"/>
    <property type="match status" value="1"/>
</dbReference>
<comment type="caution">
    <text evidence="6">The sequence shown here is derived from an EMBL/GenBank/DDBJ whole genome shotgun (WGS) entry which is preliminary data.</text>
</comment>
<keyword evidence="3 6" id="KW-0238">DNA-binding</keyword>
<proteinExistence type="inferred from homology"/>
<evidence type="ECO:0000256" key="2">
    <source>
        <dbReference type="ARBA" id="ARBA00023015"/>
    </source>
</evidence>
<dbReference type="Gene3D" id="1.10.10.10">
    <property type="entry name" value="Winged helix-like DNA-binding domain superfamily/Winged helix DNA-binding domain"/>
    <property type="match status" value="1"/>
</dbReference>
<keyword evidence="2" id="KW-0805">Transcription regulation</keyword>
<dbReference type="PANTHER" id="PTHR30126">
    <property type="entry name" value="HTH-TYPE TRANSCRIPTIONAL REGULATOR"/>
    <property type="match status" value="1"/>
</dbReference>
<dbReference type="InterPro" id="IPR036390">
    <property type="entry name" value="WH_DNA-bd_sf"/>
</dbReference>
<protein>
    <submittedName>
        <fullName evidence="6">DNA-binding transcriptional LysR family regulator</fullName>
    </submittedName>
</protein>
<dbReference type="InterPro" id="IPR005119">
    <property type="entry name" value="LysR_subst-bd"/>
</dbReference>
<dbReference type="InterPro" id="IPR000847">
    <property type="entry name" value="LysR_HTH_N"/>
</dbReference>
<dbReference type="OrthoDB" id="9785745at2"/>
<sequence>MIENFRIRVFRAVAHHLNFSRAAEELLLTQPAVTQQIKALEDEFGVPLFDRGGGHITLTVGGKALLPFAERIKNLSDEAIGAVAEAFGQQAGELSLGASQTIGQYLLPTFVAGFRRTNPKIKVTARSGNTDEMIEALLARQIHLALIEGPERRKDVHIEPFMEDHMVLVVPATHGWANHEVSLEDLKSEPLLVREFGSGSRRVVEQALSKAGIKTKDLILSMELDSTEGLLSAVEAGLGVTFVSRWAVRNQLSLGTLKVARIQGLKLSRRFSMAYAAGPAPTGIMATFRSFLLSQAMEIAPRRIAKTPAS</sequence>
<evidence type="ECO:0000256" key="4">
    <source>
        <dbReference type="ARBA" id="ARBA00023163"/>
    </source>
</evidence>
<dbReference type="Proteomes" id="UP000292958">
    <property type="component" value="Unassembled WGS sequence"/>
</dbReference>
<organism evidence="6 7">
    <name type="scientific">Edaphobacter modestus</name>
    <dbReference type="NCBI Taxonomy" id="388466"/>
    <lineage>
        <taxon>Bacteria</taxon>
        <taxon>Pseudomonadati</taxon>
        <taxon>Acidobacteriota</taxon>
        <taxon>Terriglobia</taxon>
        <taxon>Terriglobales</taxon>
        <taxon>Acidobacteriaceae</taxon>
        <taxon>Edaphobacter</taxon>
    </lineage>
</organism>
<evidence type="ECO:0000256" key="3">
    <source>
        <dbReference type="ARBA" id="ARBA00023125"/>
    </source>
</evidence>
<accession>A0A4Q7YW23</accession>
<name>A0A4Q7YW23_9BACT</name>
<reference evidence="6 7" key="1">
    <citation type="submission" date="2019-02" db="EMBL/GenBank/DDBJ databases">
        <title>Genomic Encyclopedia of Archaeal and Bacterial Type Strains, Phase II (KMG-II): from individual species to whole genera.</title>
        <authorList>
            <person name="Goeker M."/>
        </authorList>
    </citation>
    <scope>NUCLEOTIDE SEQUENCE [LARGE SCALE GENOMIC DNA]</scope>
    <source>
        <strain evidence="6 7">DSM 18101</strain>
    </source>
</reference>
<dbReference type="EMBL" id="SHKW01000001">
    <property type="protein sequence ID" value="RZU41283.1"/>
    <property type="molecule type" value="Genomic_DNA"/>
</dbReference>
<dbReference type="RefSeq" id="WP_130419219.1">
    <property type="nucleotide sequence ID" value="NZ_SHKW01000001.1"/>
</dbReference>
<dbReference type="CDD" id="cd08420">
    <property type="entry name" value="PBP2_CysL_like"/>
    <property type="match status" value="1"/>
</dbReference>
<evidence type="ECO:0000313" key="6">
    <source>
        <dbReference type="EMBL" id="RZU41283.1"/>
    </source>
</evidence>
<keyword evidence="4" id="KW-0804">Transcription</keyword>
<dbReference type="Pfam" id="PF03466">
    <property type="entry name" value="LysR_substrate"/>
    <property type="match status" value="1"/>
</dbReference>
<dbReference type="InterPro" id="IPR036388">
    <property type="entry name" value="WH-like_DNA-bd_sf"/>
</dbReference>
<dbReference type="SUPFAM" id="SSF46785">
    <property type="entry name" value="Winged helix' DNA-binding domain"/>
    <property type="match status" value="1"/>
</dbReference>
<dbReference type="PROSITE" id="PS50931">
    <property type="entry name" value="HTH_LYSR"/>
    <property type="match status" value="1"/>
</dbReference>
<dbReference type="GO" id="GO:0000976">
    <property type="term" value="F:transcription cis-regulatory region binding"/>
    <property type="evidence" value="ECO:0007669"/>
    <property type="project" value="TreeGrafter"/>
</dbReference>
<evidence type="ECO:0000313" key="7">
    <source>
        <dbReference type="Proteomes" id="UP000292958"/>
    </source>
</evidence>
<dbReference type="PRINTS" id="PR00039">
    <property type="entry name" value="HTHLYSR"/>
</dbReference>